<evidence type="ECO:0000313" key="1">
    <source>
        <dbReference type="EMBL" id="KAI4334698.1"/>
    </source>
</evidence>
<dbReference type="Proteomes" id="UP000828941">
    <property type="component" value="Chromosome 6"/>
</dbReference>
<gene>
    <name evidence="1" type="ORF">L6164_013412</name>
</gene>
<reference evidence="1 2" key="1">
    <citation type="journal article" date="2022" name="DNA Res.">
        <title>Chromosomal-level genome assembly of the orchid tree Bauhinia variegata (Leguminosae; Cercidoideae) supports the allotetraploid origin hypothesis of Bauhinia.</title>
        <authorList>
            <person name="Zhong Y."/>
            <person name="Chen Y."/>
            <person name="Zheng D."/>
            <person name="Pang J."/>
            <person name="Liu Y."/>
            <person name="Luo S."/>
            <person name="Meng S."/>
            <person name="Qian L."/>
            <person name="Wei D."/>
            <person name="Dai S."/>
            <person name="Zhou R."/>
        </authorList>
    </citation>
    <scope>NUCLEOTIDE SEQUENCE [LARGE SCALE GENOMIC DNA]</scope>
    <source>
        <strain evidence="1">BV-YZ2020</strain>
    </source>
</reference>
<protein>
    <submittedName>
        <fullName evidence="1">Uncharacterized protein</fullName>
    </submittedName>
</protein>
<name>A0ACB9NFA0_BAUVA</name>
<keyword evidence="2" id="KW-1185">Reference proteome</keyword>
<proteinExistence type="predicted"/>
<evidence type="ECO:0000313" key="2">
    <source>
        <dbReference type="Proteomes" id="UP000828941"/>
    </source>
</evidence>
<accession>A0ACB9NFA0</accession>
<comment type="caution">
    <text evidence="1">The sequence shown here is derived from an EMBL/GenBank/DDBJ whole genome shotgun (WGS) entry which is preliminary data.</text>
</comment>
<dbReference type="EMBL" id="CM039431">
    <property type="protein sequence ID" value="KAI4334698.1"/>
    <property type="molecule type" value="Genomic_DNA"/>
</dbReference>
<sequence>MHGLIEAMGQEIVRRQSIHELGKRSRLWNHEDIYHVLRQKTGTEAVQCISLDICKIKQINLHANTFEKMNNLRLLHFHMSNPEEHSKVRVSGGLEIFPYNLRVLQWDRYPLRSLPSSFLSENLVELDMRNSQLEKLWDEDQKLPNLRRIDLRGSKHLGVLPDLSHAPNIEEIILNDCTSLLQVYSSNSLVKLNRLWLDGCAKLKDVNLPRNVYRRSSWLVASYSYLDLENFSFNKVKIRLSVPEHSNISIFKFQAVSFPFRGITESMDSLECEELKLLGESLTSLLPYLSELRWSSSIVNLSKLFELDLSYYNTHETASGNSSILKFTILKLMRASPRISTTAKCSIYKKEIAVNEVVSSLEDLIEPKELTLPLVLGAAALALCSQSSSNIVDGAAALLAALWVSCAPSPEVVGSSFDTCAAALAFQLLTSSFPILFSISACLQMLQKLGFC</sequence>
<organism evidence="1 2">
    <name type="scientific">Bauhinia variegata</name>
    <name type="common">Purple orchid tree</name>
    <name type="synonym">Phanera variegata</name>
    <dbReference type="NCBI Taxonomy" id="167791"/>
    <lineage>
        <taxon>Eukaryota</taxon>
        <taxon>Viridiplantae</taxon>
        <taxon>Streptophyta</taxon>
        <taxon>Embryophyta</taxon>
        <taxon>Tracheophyta</taxon>
        <taxon>Spermatophyta</taxon>
        <taxon>Magnoliopsida</taxon>
        <taxon>eudicotyledons</taxon>
        <taxon>Gunneridae</taxon>
        <taxon>Pentapetalae</taxon>
        <taxon>rosids</taxon>
        <taxon>fabids</taxon>
        <taxon>Fabales</taxon>
        <taxon>Fabaceae</taxon>
        <taxon>Cercidoideae</taxon>
        <taxon>Cercideae</taxon>
        <taxon>Bauhiniinae</taxon>
        <taxon>Bauhinia</taxon>
    </lineage>
</organism>